<protein>
    <submittedName>
        <fullName evidence="2">4-methyl-5(B-hydroxyethyl)-thiazole monophosphate biosynthesis</fullName>
    </submittedName>
</protein>
<dbReference type="Gene3D" id="3.40.50.880">
    <property type="match status" value="1"/>
</dbReference>
<dbReference type="OrthoDB" id="9800516at2"/>
<dbReference type="CDD" id="cd03135">
    <property type="entry name" value="GATase1_DJ-1"/>
    <property type="match status" value="1"/>
</dbReference>
<dbReference type="GO" id="GO:0005737">
    <property type="term" value="C:cytoplasm"/>
    <property type="evidence" value="ECO:0007669"/>
    <property type="project" value="TreeGrafter"/>
</dbReference>
<dbReference type="PANTHER" id="PTHR48094">
    <property type="entry name" value="PROTEIN/NUCLEIC ACID DEGLYCASE DJ-1-RELATED"/>
    <property type="match status" value="1"/>
</dbReference>
<proteinExistence type="predicted"/>
<sequence>MKKIAVLFHDGFEELEALSVVDVMRRAKIECTMVGMNKLEVISSHQIKIAMDRIFDDTIETYDAIVIPGGLPGATNLRDDSRVIKIIQKFNEANKIIGAICAGPIVLEKAGIIEGKTVTCFPGFDTQLSSANYQEALVIIDNNIITGKGPAAALAFAYALLDALGGNSEEIKESMQYKYLEKNIL</sequence>
<dbReference type="InterPro" id="IPR002818">
    <property type="entry name" value="DJ-1/PfpI"/>
</dbReference>
<gene>
    <name evidence="2" type="ORF">SAMN04489758_1016</name>
</gene>
<organism evidence="2 3">
    <name type="scientific">Thomasclavelia cocleata</name>
    <dbReference type="NCBI Taxonomy" id="69824"/>
    <lineage>
        <taxon>Bacteria</taxon>
        <taxon>Bacillati</taxon>
        <taxon>Bacillota</taxon>
        <taxon>Erysipelotrichia</taxon>
        <taxon>Erysipelotrichales</taxon>
        <taxon>Coprobacillaceae</taxon>
        <taxon>Thomasclavelia</taxon>
    </lineage>
</organism>
<evidence type="ECO:0000313" key="2">
    <source>
        <dbReference type="EMBL" id="SET02846.1"/>
    </source>
</evidence>
<dbReference type="SUPFAM" id="SSF52317">
    <property type="entry name" value="Class I glutamine amidotransferase-like"/>
    <property type="match status" value="1"/>
</dbReference>
<evidence type="ECO:0000313" key="3">
    <source>
        <dbReference type="Proteomes" id="UP000198558"/>
    </source>
</evidence>
<dbReference type="EMBL" id="FOIN01000001">
    <property type="protein sequence ID" value="SET02846.1"/>
    <property type="molecule type" value="Genomic_DNA"/>
</dbReference>
<dbReference type="GeneID" id="78287055"/>
<dbReference type="InterPro" id="IPR050325">
    <property type="entry name" value="Prot/Nucl_acid_deglycase"/>
</dbReference>
<keyword evidence="3" id="KW-1185">Reference proteome</keyword>
<dbReference type="Pfam" id="PF01965">
    <property type="entry name" value="DJ-1_PfpI"/>
    <property type="match status" value="1"/>
</dbReference>
<accession>A0A1I0B7V4</accession>
<dbReference type="Proteomes" id="UP000198558">
    <property type="component" value="Unassembled WGS sequence"/>
</dbReference>
<name>A0A1I0B7V4_9FIRM</name>
<dbReference type="AlphaFoldDB" id="A0A1I0B7V4"/>
<evidence type="ECO:0000259" key="1">
    <source>
        <dbReference type="Pfam" id="PF01965"/>
    </source>
</evidence>
<dbReference type="RefSeq" id="WP_092351198.1">
    <property type="nucleotide sequence ID" value="NZ_CAMTSG010000001.1"/>
</dbReference>
<dbReference type="InterPro" id="IPR006287">
    <property type="entry name" value="DJ-1"/>
</dbReference>
<dbReference type="InterPro" id="IPR029062">
    <property type="entry name" value="Class_I_gatase-like"/>
</dbReference>
<feature type="domain" description="DJ-1/PfpI" evidence="1">
    <location>
        <begin position="2"/>
        <end position="162"/>
    </location>
</feature>
<dbReference type="PANTHER" id="PTHR48094:SF12">
    <property type="entry name" value="PARKINSON DISEASE PROTEIN 7 HOMOLOG"/>
    <property type="match status" value="1"/>
</dbReference>
<reference evidence="3" key="1">
    <citation type="submission" date="2016-10" db="EMBL/GenBank/DDBJ databases">
        <authorList>
            <person name="Varghese N."/>
            <person name="Submissions S."/>
        </authorList>
    </citation>
    <scope>NUCLEOTIDE SEQUENCE [LARGE SCALE GENOMIC DNA]</scope>
    <source>
        <strain evidence="3">DSM 1551</strain>
    </source>
</reference>
<dbReference type="NCBIfam" id="TIGR01383">
    <property type="entry name" value="not_thiJ"/>
    <property type="match status" value="1"/>
</dbReference>